<dbReference type="PANTHER" id="PTHR35271:SF1">
    <property type="entry name" value="ABC TRANSPORTER, SUBSTRATE-BINDING LIPOPROTEIN"/>
    <property type="match status" value="1"/>
</dbReference>
<dbReference type="EMBL" id="MSCI01000002">
    <property type="protein sequence ID" value="PQJ61018.1"/>
    <property type="molecule type" value="Genomic_DNA"/>
</dbReference>
<dbReference type="AlphaFoldDB" id="A0A2S7VG01"/>
<evidence type="ECO:0000313" key="3">
    <source>
        <dbReference type="Proteomes" id="UP000238707"/>
    </source>
</evidence>
<evidence type="ECO:0000256" key="1">
    <source>
        <dbReference type="SAM" id="SignalP"/>
    </source>
</evidence>
<dbReference type="Pfam" id="PF04392">
    <property type="entry name" value="ABC_sub_bind"/>
    <property type="match status" value="1"/>
</dbReference>
<proteinExistence type="predicted"/>
<dbReference type="CDD" id="cd06325">
    <property type="entry name" value="PBP1_ABC_unchar_transporter"/>
    <property type="match status" value="1"/>
</dbReference>
<organism evidence="2 3">
    <name type="scientific">Vibrio chagasii</name>
    <dbReference type="NCBI Taxonomy" id="170679"/>
    <lineage>
        <taxon>Bacteria</taxon>
        <taxon>Pseudomonadati</taxon>
        <taxon>Pseudomonadota</taxon>
        <taxon>Gammaproteobacteria</taxon>
        <taxon>Vibrionales</taxon>
        <taxon>Vibrionaceae</taxon>
        <taxon>Vibrio</taxon>
    </lineage>
</organism>
<dbReference type="InterPro" id="IPR028082">
    <property type="entry name" value="Peripla_BP_I"/>
</dbReference>
<evidence type="ECO:0000313" key="2">
    <source>
        <dbReference type="EMBL" id="PQJ61018.1"/>
    </source>
</evidence>
<dbReference type="SUPFAM" id="SSF53822">
    <property type="entry name" value="Periplasmic binding protein-like I"/>
    <property type="match status" value="1"/>
</dbReference>
<accession>A0A2S7VG01</accession>
<sequence>MGAVNKVLTAVLSCSLLLWAGCAMANLAKVSVSQVVDHPDLNATRMGLLEGLRAKGYEPGKNLEFSYEMAEGNPAQAVKIARELVSENPHVLVGIATPSSQALVSATRSIPIVFTAVTDPIGARLVKQLEKPGRNVTGLSDLSPIVQHVSLIKELLPEANSIGVVYNPAESNAVALIALLKTASRDFGYKLHTEKALTIGDVESKAELLAKRSDVIYALTDNTVASGVEGLIKAANQEGIPVVAGATSYVSKGAIAGLGLDYYDVGVQTADYVAAILNGQKPGKLSVKTAQSSQLVVNLEAAQKLGVTIPESVVERAKLHQQ</sequence>
<dbReference type="Proteomes" id="UP000238707">
    <property type="component" value="Unassembled WGS sequence"/>
</dbReference>
<dbReference type="PANTHER" id="PTHR35271">
    <property type="entry name" value="ABC TRANSPORTER, SUBSTRATE-BINDING LIPOPROTEIN-RELATED"/>
    <property type="match status" value="1"/>
</dbReference>
<feature type="signal peptide" evidence="1">
    <location>
        <begin position="1"/>
        <end position="25"/>
    </location>
</feature>
<dbReference type="RefSeq" id="WP_105025322.1">
    <property type="nucleotide sequence ID" value="NZ_MSCI01000002.1"/>
</dbReference>
<gene>
    <name evidence="2" type="ORF">BTO10_16970</name>
</gene>
<dbReference type="Gene3D" id="3.40.50.2300">
    <property type="match status" value="2"/>
</dbReference>
<comment type="caution">
    <text evidence="2">The sequence shown here is derived from an EMBL/GenBank/DDBJ whole genome shotgun (WGS) entry which is preliminary data.</text>
</comment>
<reference evidence="2 3" key="1">
    <citation type="submission" date="2016-12" db="EMBL/GenBank/DDBJ databases">
        <title>Diversity of luminous bacteria.</title>
        <authorList>
            <person name="Yoshizawa S."/>
            <person name="Kogure K."/>
        </authorList>
    </citation>
    <scope>NUCLEOTIDE SEQUENCE [LARGE SCALE GENOMIC DNA]</scope>
    <source>
        <strain evidence="2 3">LC2-408</strain>
    </source>
</reference>
<keyword evidence="3" id="KW-1185">Reference proteome</keyword>
<name>A0A2S7VG01_9VIBR</name>
<protein>
    <submittedName>
        <fullName evidence="2">ABC transporter substrate-binding protein</fullName>
    </submittedName>
</protein>
<keyword evidence="1" id="KW-0732">Signal</keyword>
<dbReference type="PROSITE" id="PS51257">
    <property type="entry name" value="PROKAR_LIPOPROTEIN"/>
    <property type="match status" value="1"/>
</dbReference>
<dbReference type="InterPro" id="IPR007487">
    <property type="entry name" value="ABC_transpt-TYRBP-like"/>
</dbReference>
<feature type="chain" id="PRO_5015565825" evidence="1">
    <location>
        <begin position="26"/>
        <end position="322"/>
    </location>
</feature>